<reference evidence="10 11" key="1">
    <citation type="submission" date="2020-06" db="EMBL/GenBank/DDBJ databases">
        <title>The yeast mating-type switching endonuclease HO is a domesticated member of an unorthodox homing genetic element family.</title>
        <authorList>
            <person name="Coughlan A.Y."/>
            <person name="Lombardi L."/>
            <person name="Braun-Galleani S."/>
            <person name="Martos A.R."/>
            <person name="Galeote V."/>
            <person name="Bigey F."/>
            <person name="Dequin S."/>
            <person name="Byrne K.P."/>
            <person name="Wolfe K.H."/>
        </authorList>
    </citation>
    <scope>NUCLEOTIDE SEQUENCE [LARGE SCALE GENOMIC DNA]</scope>
    <source>
        <strain evidence="10 11">CBS2947</strain>
    </source>
</reference>
<evidence type="ECO:0000256" key="2">
    <source>
        <dbReference type="ARBA" id="ARBA00022512"/>
    </source>
</evidence>
<keyword evidence="3" id="KW-0964">Secreted</keyword>
<dbReference type="GO" id="GO:0005199">
    <property type="term" value="F:structural constituent of cell wall"/>
    <property type="evidence" value="ECO:0007669"/>
    <property type="project" value="InterPro"/>
</dbReference>
<evidence type="ECO:0000256" key="1">
    <source>
        <dbReference type="ARBA" id="ARBA00004191"/>
    </source>
</evidence>
<keyword evidence="6" id="KW-0677">Repeat</keyword>
<evidence type="ECO:0000259" key="9">
    <source>
        <dbReference type="Pfam" id="PF22799"/>
    </source>
</evidence>
<dbReference type="InterPro" id="IPR000420">
    <property type="entry name" value="Yeast_PIR_rpt"/>
</dbReference>
<evidence type="ECO:0000256" key="4">
    <source>
        <dbReference type="ARBA" id="ARBA00022685"/>
    </source>
</evidence>
<keyword evidence="2" id="KW-0134">Cell wall</keyword>
<evidence type="ECO:0000313" key="10">
    <source>
        <dbReference type="EMBL" id="QLQ79007.1"/>
    </source>
</evidence>
<evidence type="ECO:0000313" key="11">
    <source>
        <dbReference type="Proteomes" id="UP000510647"/>
    </source>
</evidence>
<dbReference type="Pfam" id="PF00399">
    <property type="entry name" value="PIR"/>
    <property type="match status" value="1"/>
</dbReference>
<comment type="similarity">
    <text evidence="7">Belongs to the PIR protein family.</text>
</comment>
<comment type="subcellular location">
    <subcellularLocation>
        <location evidence="1">Secreted</location>
        <location evidence="1">Cell wall</location>
    </subcellularLocation>
</comment>
<dbReference type="PANTHER" id="PTHR47254:SF1">
    <property type="entry name" value="CELL WALL MANNOPROTEIN CIS3-RELATED"/>
    <property type="match status" value="1"/>
</dbReference>
<proteinExistence type="inferred from homology"/>
<name>A0A7H9HQT0_9SACH</name>
<dbReference type="GO" id="GO:0009277">
    <property type="term" value="C:fungal-type cell wall"/>
    <property type="evidence" value="ECO:0007669"/>
    <property type="project" value="TreeGrafter"/>
</dbReference>
<evidence type="ECO:0000256" key="3">
    <source>
        <dbReference type="ARBA" id="ARBA00022525"/>
    </source>
</evidence>
<dbReference type="EMBL" id="CP059268">
    <property type="protein sequence ID" value="QLQ79007.1"/>
    <property type="molecule type" value="Genomic_DNA"/>
</dbReference>
<feature type="signal peptide" evidence="8">
    <location>
        <begin position="1"/>
        <end position="22"/>
    </location>
</feature>
<protein>
    <recommendedName>
        <fullName evidence="9">Cell wall mannoprotein PIR1-like C-terminal domain-containing protein</fullName>
    </recommendedName>
</protein>
<keyword evidence="11" id="KW-1185">Reference proteome</keyword>
<feature type="chain" id="PRO_5028865110" description="Cell wall mannoprotein PIR1-like C-terminal domain-containing protein" evidence="8">
    <location>
        <begin position="23"/>
        <end position="227"/>
    </location>
</feature>
<feature type="domain" description="Cell wall mannoprotein PIR1-like C-terminal" evidence="9">
    <location>
        <begin position="143"/>
        <end position="217"/>
    </location>
</feature>
<dbReference type="InterPro" id="IPR054508">
    <property type="entry name" value="PIR1-like_C"/>
</dbReference>
<dbReference type="PROSITE" id="PS50256">
    <property type="entry name" value="PIR_REPEAT_2"/>
    <property type="match status" value="2"/>
</dbReference>
<evidence type="ECO:0000256" key="8">
    <source>
        <dbReference type="SAM" id="SignalP"/>
    </source>
</evidence>
<dbReference type="Pfam" id="PF22799">
    <property type="entry name" value="PIR1-like_C"/>
    <property type="match status" value="1"/>
</dbReference>
<keyword evidence="4" id="KW-0165">Cleavage on pair of basic residues</keyword>
<dbReference type="GO" id="GO:0031505">
    <property type="term" value="P:fungal-type cell wall organization"/>
    <property type="evidence" value="ECO:0007669"/>
    <property type="project" value="UniProtKB-ARBA"/>
</dbReference>
<gene>
    <name evidence="10" type="ORF">HG537_0B03540</name>
</gene>
<sequence>MQLKNVALVSAAFLASSVCADGYTPGQEWSTLTPTATYKCGVTEYASSFGIAVQTITSSVVKRDAVSQIGDGQLQATTTAVSQISDGQPQATTATSQALSESTTTLSPSSVTVSDSACATQPVTLDSSSCKNSGTLTIQLKDGVLTDAKGRIGSIVANRQFQFDGPPPQAGAIYAAGWSITPAGNLALGDNDVFYQCLSGNFYNLYDQSIGEQCHPIHLELVNLVDC</sequence>
<accession>A0A7H9HQT0</accession>
<dbReference type="Proteomes" id="UP000510647">
    <property type="component" value="Chromosome 2"/>
</dbReference>
<dbReference type="PROSITE" id="PS00929">
    <property type="entry name" value="PIR_REPEAT_1"/>
    <property type="match status" value="1"/>
</dbReference>
<keyword evidence="5 8" id="KW-0732">Signal</keyword>
<dbReference type="AlphaFoldDB" id="A0A7H9HQT0"/>
<evidence type="ECO:0000256" key="6">
    <source>
        <dbReference type="ARBA" id="ARBA00022737"/>
    </source>
</evidence>
<dbReference type="OrthoDB" id="5415592at2759"/>
<dbReference type="PANTHER" id="PTHR47254">
    <property type="entry name" value="CELL WALL MANNOPROTEIN CIS3-RELATED"/>
    <property type="match status" value="1"/>
</dbReference>
<organism evidence="10 11">
    <name type="scientific">Torulaspora globosa</name>
    <dbReference type="NCBI Taxonomy" id="48254"/>
    <lineage>
        <taxon>Eukaryota</taxon>
        <taxon>Fungi</taxon>
        <taxon>Dikarya</taxon>
        <taxon>Ascomycota</taxon>
        <taxon>Saccharomycotina</taxon>
        <taxon>Saccharomycetes</taxon>
        <taxon>Saccharomycetales</taxon>
        <taxon>Saccharomycetaceae</taxon>
        <taxon>Torulaspora</taxon>
    </lineage>
</organism>
<evidence type="ECO:0000256" key="7">
    <source>
        <dbReference type="ARBA" id="ARBA00038219"/>
    </source>
</evidence>
<dbReference type="InterPro" id="IPR051153">
    <property type="entry name" value="Yeast_CWMannoprotein_PIR"/>
</dbReference>
<evidence type="ECO:0000256" key="5">
    <source>
        <dbReference type="ARBA" id="ARBA00022729"/>
    </source>
</evidence>